<dbReference type="OrthoDB" id="1699231at2759"/>
<sequence length="447" mass="48990">MPPASKTTARLLSIAHHNGITIPKEVVNVLERAASDAEAIQWLNANVDSASLLSDEDLDLWKHVSQSGTKLAEADARQVLDEPGLERAIAGLEAATKQITAQTRALSTQRSLLGHRNQENHGQQRHGPAHRVQHVASEAQQARLINEAKTSDLNEEIRTKISALEKERQAKPTAAQERLKADDRTFEAQEQSALEPTSKIDVSALHERSHQLAQALQMKRVAALKYSLDRTYLSTLEGEQSGESLHPEPGPAILDLKQDIESLYAEIDDVVAMMIGSEHMNEIRSALGRVNTEQQQNAQKTLQTAKAKINQMANGLNNLASEIEIAQAQRSALLVMSDHVATLDASDHRLPASTAATPAPAPQAVVEMIEHVAEPAPDIQFSASRERSAALHLVNVKEVVEKAARHRFEALQLLKAVEGVTDTSQLDELDRRIARASKQLDRIVGKR</sequence>
<feature type="coiled-coil region" evidence="1">
    <location>
        <begin position="302"/>
        <end position="329"/>
    </location>
</feature>
<dbReference type="HOGENOM" id="CLU_612514_0_0_1"/>
<reference evidence="2 3" key="1">
    <citation type="submission" date="2013-03" db="EMBL/GenBank/DDBJ databases">
        <title>The Genome Sequence of Phialophora europaea CBS 101466.</title>
        <authorList>
            <consortium name="The Broad Institute Genomics Platform"/>
            <person name="Cuomo C."/>
            <person name="de Hoog S."/>
            <person name="Gorbushina A."/>
            <person name="Walker B."/>
            <person name="Young S.K."/>
            <person name="Zeng Q."/>
            <person name="Gargeya S."/>
            <person name="Fitzgerald M."/>
            <person name="Haas B."/>
            <person name="Abouelleil A."/>
            <person name="Allen A.W."/>
            <person name="Alvarado L."/>
            <person name="Arachchi H.M."/>
            <person name="Berlin A.M."/>
            <person name="Chapman S.B."/>
            <person name="Gainer-Dewar J."/>
            <person name="Goldberg J."/>
            <person name="Griggs A."/>
            <person name="Gujja S."/>
            <person name="Hansen M."/>
            <person name="Howarth C."/>
            <person name="Imamovic A."/>
            <person name="Ireland A."/>
            <person name="Larimer J."/>
            <person name="McCowan C."/>
            <person name="Murphy C."/>
            <person name="Pearson M."/>
            <person name="Poon T.W."/>
            <person name="Priest M."/>
            <person name="Roberts A."/>
            <person name="Saif S."/>
            <person name="Shea T."/>
            <person name="Sisk P."/>
            <person name="Sykes S."/>
            <person name="Wortman J."/>
            <person name="Nusbaum C."/>
            <person name="Birren B."/>
        </authorList>
    </citation>
    <scope>NUCLEOTIDE SEQUENCE [LARGE SCALE GENOMIC DNA]</scope>
    <source>
        <strain evidence="2 3">CBS 101466</strain>
    </source>
</reference>
<dbReference type="InParanoid" id="W2S6H8"/>
<evidence type="ECO:0000256" key="1">
    <source>
        <dbReference type="SAM" id="Coils"/>
    </source>
</evidence>
<dbReference type="eggNOG" id="ENOG502SC1V">
    <property type="taxonomic scope" value="Eukaryota"/>
</dbReference>
<dbReference type="AlphaFoldDB" id="W2S6H8"/>
<keyword evidence="3" id="KW-1185">Reference proteome</keyword>
<evidence type="ECO:0000313" key="3">
    <source>
        <dbReference type="Proteomes" id="UP000030752"/>
    </source>
</evidence>
<gene>
    <name evidence="2" type="ORF">HMPREF1541_10472</name>
</gene>
<evidence type="ECO:0000313" key="2">
    <source>
        <dbReference type="EMBL" id="ETN44292.1"/>
    </source>
</evidence>
<dbReference type="VEuPathDB" id="FungiDB:HMPREF1541_10472"/>
<protein>
    <submittedName>
        <fullName evidence="2">Uncharacterized protein</fullName>
    </submittedName>
</protein>
<dbReference type="GeneID" id="19977811"/>
<accession>W2S6H8</accession>
<dbReference type="EMBL" id="KB822715">
    <property type="protein sequence ID" value="ETN44292.1"/>
    <property type="molecule type" value="Genomic_DNA"/>
</dbReference>
<name>W2S6H8_CYPE1</name>
<organism evidence="2 3">
    <name type="scientific">Cyphellophora europaea (strain CBS 101466)</name>
    <name type="common">Phialophora europaea</name>
    <dbReference type="NCBI Taxonomy" id="1220924"/>
    <lineage>
        <taxon>Eukaryota</taxon>
        <taxon>Fungi</taxon>
        <taxon>Dikarya</taxon>
        <taxon>Ascomycota</taxon>
        <taxon>Pezizomycotina</taxon>
        <taxon>Eurotiomycetes</taxon>
        <taxon>Chaetothyriomycetidae</taxon>
        <taxon>Chaetothyriales</taxon>
        <taxon>Cyphellophoraceae</taxon>
        <taxon>Cyphellophora</taxon>
    </lineage>
</organism>
<dbReference type="RefSeq" id="XP_008713365.1">
    <property type="nucleotide sequence ID" value="XM_008715143.1"/>
</dbReference>
<dbReference type="Proteomes" id="UP000030752">
    <property type="component" value="Unassembled WGS sequence"/>
</dbReference>
<keyword evidence="1" id="KW-0175">Coiled coil</keyword>
<proteinExistence type="predicted"/>
<dbReference type="STRING" id="1220924.W2S6H8"/>